<dbReference type="NCBIfam" id="TIGR01161">
    <property type="entry name" value="purK"/>
    <property type="match status" value="1"/>
</dbReference>
<dbReference type="RefSeq" id="WP_123658701.1">
    <property type="nucleotide sequence ID" value="NZ_AYKG01000034.1"/>
</dbReference>
<dbReference type="Pfam" id="PF22660">
    <property type="entry name" value="RS_preATP-grasp-like"/>
    <property type="match status" value="1"/>
</dbReference>
<evidence type="ECO:0000313" key="9">
    <source>
        <dbReference type="Proteomes" id="UP000285310"/>
    </source>
</evidence>
<dbReference type="GO" id="GO:0004638">
    <property type="term" value="F:phosphoribosylaminoimidazole carboxylase activity"/>
    <property type="evidence" value="ECO:0007669"/>
    <property type="project" value="InterPro"/>
</dbReference>
<dbReference type="UniPathway" id="UPA00074">
    <property type="reaction ID" value="UER00942"/>
</dbReference>
<protein>
    <recommendedName>
        <fullName evidence="5 6">N5-carboxyaminoimidazole ribonucleotide synthase</fullName>
        <shortName evidence="5 6">N5-CAIR synthase</shortName>
        <ecNumber evidence="5 6">6.3.4.18</ecNumber>
    </recommendedName>
    <alternativeName>
        <fullName evidence="5 6">5-(carboxyamino)imidazole ribonucleotide synthetase</fullName>
    </alternativeName>
</protein>
<dbReference type="InterPro" id="IPR040686">
    <property type="entry name" value="PurK_C"/>
</dbReference>
<keyword evidence="8" id="KW-0456">Lyase</keyword>
<dbReference type="GO" id="GO:0006189">
    <property type="term" value="P:'de novo' IMP biosynthetic process"/>
    <property type="evidence" value="ECO:0007669"/>
    <property type="project" value="UniProtKB-UniRule"/>
</dbReference>
<dbReference type="GO" id="GO:0034028">
    <property type="term" value="F:5-(carboxyamino)imidazole ribonucleotide synthase activity"/>
    <property type="evidence" value="ECO:0007669"/>
    <property type="project" value="UniProtKB-UniRule"/>
</dbReference>
<comment type="subunit">
    <text evidence="5 6">Homodimer.</text>
</comment>
<dbReference type="InParanoid" id="A0A423PLY8"/>
<comment type="function">
    <text evidence="6">Catalyzes the ATP-dependent conversion of 5-aminoimidazole ribonucleotide (AIR) and HCO(3)- to N5-carboxyaminoimidazole ribonucleotide (N5-CAIR).</text>
</comment>
<feature type="binding site" evidence="5">
    <location>
        <begin position="157"/>
        <end position="163"/>
    </location>
    <ligand>
        <name>ATP</name>
        <dbReference type="ChEBI" id="CHEBI:30616"/>
    </ligand>
</feature>
<accession>A0A423PLY8</accession>
<dbReference type="NCBIfam" id="NF004676">
    <property type="entry name" value="PRK06019.1-2"/>
    <property type="match status" value="1"/>
</dbReference>
<dbReference type="InterPro" id="IPR003135">
    <property type="entry name" value="ATP-grasp_carboxylate-amine"/>
</dbReference>
<dbReference type="Gene3D" id="3.40.50.20">
    <property type="match status" value="1"/>
</dbReference>
<feature type="binding site" evidence="5">
    <location>
        <position position="112"/>
    </location>
    <ligand>
        <name>ATP</name>
        <dbReference type="ChEBI" id="CHEBI:30616"/>
    </ligand>
</feature>
<dbReference type="Pfam" id="PF17769">
    <property type="entry name" value="PurK_C"/>
    <property type="match status" value="1"/>
</dbReference>
<comment type="caution">
    <text evidence="5">Lacks conserved residue(s) required for the propagation of feature annotation.</text>
</comment>
<organism evidence="8 9">
    <name type="scientific">Salinisphaera japonica YTM-1</name>
    <dbReference type="NCBI Taxonomy" id="1209778"/>
    <lineage>
        <taxon>Bacteria</taxon>
        <taxon>Pseudomonadati</taxon>
        <taxon>Pseudomonadota</taxon>
        <taxon>Gammaproteobacteria</taxon>
        <taxon>Salinisphaerales</taxon>
        <taxon>Salinisphaeraceae</taxon>
        <taxon>Salinisphaera</taxon>
    </lineage>
</organism>
<keyword evidence="1 5" id="KW-0436">Ligase</keyword>
<evidence type="ECO:0000256" key="6">
    <source>
        <dbReference type="RuleBase" id="RU361200"/>
    </source>
</evidence>
<sequence>MNEQDDGRILAPGATIGVLGSGQLGRMLGLSARRMGYRVATFSPGRETPMGQIADHETVTDYLDLDAVARFAQQVDVVTFEFENVPFEAAETAARYVPVRPRGQVLHIAQHRRREKDFLHAAGFPTAPFEHVPDYASLAPAIERLGTPCVLKTAGFGYDGKGQMVIHAPDQAQAAWQAIGEGEAVLEGFFDFACEVSVVAARGVDGAFTHYGVTENRHADHILDVSIADGITDPAIRDAAIEIAAGVLEALDVVGVLCVEFFVGHNGELVVNELAPRPHNSGHFSFDACVTGQFEQQLRTVCGLPLGSTRRLAPSAMVNLLGDLWANGEPDWASVLADPDLKLHLYGKTSPRPGRKMGHMTVFGKDSEDAAQRAIAARQRLAGG</sequence>
<dbReference type="GO" id="GO:0005524">
    <property type="term" value="F:ATP binding"/>
    <property type="evidence" value="ECO:0007669"/>
    <property type="project" value="UniProtKB-UniRule"/>
</dbReference>
<dbReference type="PANTHER" id="PTHR11609">
    <property type="entry name" value="PURINE BIOSYNTHESIS PROTEIN 6/7, PUR6/7"/>
    <property type="match status" value="1"/>
</dbReference>
<dbReference type="Proteomes" id="UP000285310">
    <property type="component" value="Unassembled WGS sequence"/>
</dbReference>
<dbReference type="PROSITE" id="PS50975">
    <property type="entry name" value="ATP_GRASP"/>
    <property type="match status" value="1"/>
</dbReference>
<dbReference type="SUPFAM" id="SSF51246">
    <property type="entry name" value="Rudiment single hybrid motif"/>
    <property type="match status" value="1"/>
</dbReference>
<reference evidence="8 9" key="1">
    <citation type="submission" date="2013-10" db="EMBL/GenBank/DDBJ databases">
        <title>Salinisphaera japonica YTM-1 Genome Sequencing.</title>
        <authorList>
            <person name="Lai Q."/>
            <person name="Li C."/>
            <person name="Shao Z."/>
        </authorList>
    </citation>
    <scope>NUCLEOTIDE SEQUENCE [LARGE SCALE GENOMIC DNA]</scope>
    <source>
        <strain evidence="8 9">YTM-1</strain>
    </source>
</reference>
<comment type="caution">
    <text evidence="8">The sequence shown here is derived from an EMBL/GenBank/DDBJ whole genome shotgun (WGS) entry which is preliminary data.</text>
</comment>
<dbReference type="InterPro" id="IPR011761">
    <property type="entry name" value="ATP-grasp"/>
</dbReference>
<evidence type="ECO:0000256" key="3">
    <source>
        <dbReference type="ARBA" id="ARBA00022755"/>
    </source>
</evidence>
<dbReference type="FunFam" id="3.30.1490.20:FF:000015">
    <property type="entry name" value="N5-carboxyaminoimidazole ribonucleotide synthase"/>
    <property type="match status" value="1"/>
</dbReference>
<keyword evidence="4 5" id="KW-0067">ATP-binding</keyword>
<evidence type="ECO:0000256" key="1">
    <source>
        <dbReference type="ARBA" id="ARBA00022598"/>
    </source>
</evidence>
<comment type="catalytic activity">
    <reaction evidence="5 6">
        <text>5-amino-1-(5-phospho-beta-D-ribosyl)imidazole + hydrogencarbonate + ATP = 5-carboxyamino-1-(5-phospho-D-ribosyl)imidazole + ADP + phosphate + 2 H(+)</text>
        <dbReference type="Rhea" id="RHEA:19317"/>
        <dbReference type="ChEBI" id="CHEBI:15378"/>
        <dbReference type="ChEBI" id="CHEBI:17544"/>
        <dbReference type="ChEBI" id="CHEBI:30616"/>
        <dbReference type="ChEBI" id="CHEBI:43474"/>
        <dbReference type="ChEBI" id="CHEBI:58730"/>
        <dbReference type="ChEBI" id="CHEBI:137981"/>
        <dbReference type="ChEBI" id="CHEBI:456216"/>
        <dbReference type="EC" id="6.3.4.18"/>
    </reaction>
</comment>
<dbReference type="AlphaFoldDB" id="A0A423PLY8"/>
<feature type="binding site" evidence="5">
    <location>
        <position position="218"/>
    </location>
    <ligand>
        <name>ATP</name>
        <dbReference type="ChEBI" id="CHEBI:30616"/>
    </ligand>
</feature>
<dbReference type="Gene3D" id="3.30.470.20">
    <property type="entry name" value="ATP-grasp fold, B domain"/>
    <property type="match status" value="1"/>
</dbReference>
<dbReference type="InterPro" id="IPR016185">
    <property type="entry name" value="PreATP-grasp_dom_sf"/>
</dbReference>
<dbReference type="InterPro" id="IPR054350">
    <property type="entry name" value="PurT/PurK_preATP-grasp"/>
</dbReference>
<feature type="domain" description="ATP-grasp" evidence="7">
    <location>
        <begin position="116"/>
        <end position="302"/>
    </location>
</feature>
<comment type="similarity">
    <text evidence="5 6">Belongs to the PurK/PurT family.</text>
</comment>
<comment type="function">
    <text evidence="5">Catalyzes the ATP-dependent conversion of 5-aminoimidazole ribonucleotide (AIR) and HCO(3)(-) to N5-carboxyaminoimidazole ribonucleotide (N5-CAIR).</text>
</comment>
<dbReference type="NCBIfam" id="NF004679">
    <property type="entry name" value="PRK06019.1-5"/>
    <property type="match status" value="1"/>
</dbReference>
<dbReference type="PANTHER" id="PTHR11609:SF5">
    <property type="entry name" value="PHOSPHORIBOSYLAMINOIMIDAZOLE CARBOXYLASE"/>
    <property type="match status" value="1"/>
</dbReference>
<dbReference type="SUPFAM" id="SSF52440">
    <property type="entry name" value="PreATP-grasp domain"/>
    <property type="match status" value="1"/>
</dbReference>
<dbReference type="EC" id="6.3.4.18" evidence="5 6"/>
<dbReference type="HAMAP" id="MF_01928">
    <property type="entry name" value="PurK"/>
    <property type="match status" value="1"/>
</dbReference>
<dbReference type="SUPFAM" id="SSF56059">
    <property type="entry name" value="Glutathione synthetase ATP-binding domain-like"/>
    <property type="match status" value="1"/>
</dbReference>
<name>A0A423PLY8_9GAMM</name>
<dbReference type="GO" id="GO:0046872">
    <property type="term" value="F:metal ion binding"/>
    <property type="evidence" value="ECO:0007669"/>
    <property type="project" value="InterPro"/>
</dbReference>
<keyword evidence="2 5" id="KW-0547">Nucleotide-binding</keyword>
<dbReference type="OrthoDB" id="9804625at2"/>
<evidence type="ECO:0000313" key="8">
    <source>
        <dbReference type="EMBL" id="ROO26613.1"/>
    </source>
</evidence>
<dbReference type="FunCoup" id="A0A423PLY8">
    <property type="interactions" value="418"/>
</dbReference>
<evidence type="ECO:0000256" key="5">
    <source>
        <dbReference type="HAMAP-Rule" id="MF_01928"/>
    </source>
</evidence>
<dbReference type="InterPro" id="IPR005875">
    <property type="entry name" value="PurK"/>
</dbReference>
<dbReference type="InterPro" id="IPR011054">
    <property type="entry name" value="Rudment_hybrid_motif"/>
</dbReference>
<dbReference type="Gene3D" id="3.30.1490.20">
    <property type="entry name" value="ATP-grasp fold, A domain"/>
    <property type="match status" value="1"/>
</dbReference>
<dbReference type="EMBL" id="AYKG01000034">
    <property type="protein sequence ID" value="ROO26613.1"/>
    <property type="molecule type" value="Genomic_DNA"/>
</dbReference>
<gene>
    <name evidence="5 6" type="primary">purK</name>
    <name evidence="8" type="ORF">SAJA_11120</name>
</gene>
<evidence type="ECO:0000259" key="7">
    <source>
        <dbReference type="PROSITE" id="PS50975"/>
    </source>
</evidence>
<feature type="binding site" evidence="5">
    <location>
        <position position="195"/>
    </location>
    <ligand>
        <name>ATP</name>
        <dbReference type="ChEBI" id="CHEBI:30616"/>
    </ligand>
</feature>
<evidence type="ECO:0000256" key="2">
    <source>
        <dbReference type="ARBA" id="ARBA00022741"/>
    </source>
</evidence>
<feature type="binding site" evidence="5">
    <location>
        <begin position="272"/>
        <end position="273"/>
    </location>
    <ligand>
        <name>ATP</name>
        <dbReference type="ChEBI" id="CHEBI:30616"/>
    </ligand>
</feature>
<proteinExistence type="inferred from homology"/>
<dbReference type="NCBIfam" id="NF004677">
    <property type="entry name" value="PRK06019.1-3"/>
    <property type="match status" value="1"/>
</dbReference>
<dbReference type="GO" id="GO:0005829">
    <property type="term" value="C:cytosol"/>
    <property type="evidence" value="ECO:0007669"/>
    <property type="project" value="TreeGrafter"/>
</dbReference>
<keyword evidence="3 5" id="KW-0658">Purine biosynthesis</keyword>
<dbReference type="NCBIfam" id="NF004675">
    <property type="entry name" value="PRK06019.1-1"/>
    <property type="match status" value="1"/>
</dbReference>
<dbReference type="Pfam" id="PF02222">
    <property type="entry name" value="ATP-grasp"/>
    <property type="match status" value="1"/>
</dbReference>
<comment type="pathway">
    <text evidence="5 6">Purine metabolism; IMP biosynthesis via de novo pathway; 5-amino-1-(5-phospho-D-ribosyl)imidazole-4-carboxylate from 5-amino-1-(5-phospho-D-ribosyl)imidazole (N5-CAIR route): step 1/2.</text>
</comment>
<keyword evidence="9" id="KW-1185">Reference proteome</keyword>
<dbReference type="InterPro" id="IPR013815">
    <property type="entry name" value="ATP_grasp_subdomain_1"/>
</dbReference>
<evidence type="ECO:0000256" key="4">
    <source>
        <dbReference type="ARBA" id="ARBA00022840"/>
    </source>
</evidence>
<feature type="binding site" evidence="5">
    <location>
        <position position="152"/>
    </location>
    <ligand>
        <name>ATP</name>
        <dbReference type="ChEBI" id="CHEBI:30616"/>
    </ligand>
</feature>